<accession>A0ABD0UUB9</accession>
<dbReference type="PROSITE" id="PS51186">
    <property type="entry name" value="GNAT"/>
    <property type="match status" value="1"/>
</dbReference>
<evidence type="ECO:0000259" key="1">
    <source>
        <dbReference type="PROSITE" id="PS51186"/>
    </source>
</evidence>
<sequence>MKTLSPPVLALAHPRRPWKQICDLHSLQSVSTFFLLRSTRSPSMAISSLLSVVSASHLPFSSPYHHLRRRAHPPISISTDPSHVDVLCVRDLLASAGHSCHRFPASAGEGLVEPADAGKLRTAIDHSFILVSVFCRARFLPSTATAVDDGPDETSVALRFENFFESNFWAPGPDHHLIGFGRAVSDRGLTASIHDVVVMPSLQKQGIGRKIVERIIRILTNKGIYDISALCSENERFFFEACGFGKDPLDSTTMMYTRTPSSDQKDNFMVKTVGRMQLVVPHPLELYPSEKEHCGG</sequence>
<dbReference type="PANTHER" id="PTHR13355">
    <property type="entry name" value="GLUCOSAMINE 6-PHOSPHATE N-ACETYLTRANSFERASE"/>
    <property type="match status" value="1"/>
</dbReference>
<gene>
    <name evidence="2" type="ORF">M5K25_013653</name>
</gene>
<reference evidence="2 3" key="1">
    <citation type="journal article" date="2024" name="Plant Biotechnol. J.">
        <title>Dendrobium thyrsiflorum genome and its molecular insights into genes involved in important horticultural traits.</title>
        <authorList>
            <person name="Chen B."/>
            <person name="Wang J.Y."/>
            <person name="Zheng P.J."/>
            <person name="Li K.L."/>
            <person name="Liang Y.M."/>
            <person name="Chen X.F."/>
            <person name="Zhang C."/>
            <person name="Zhao X."/>
            <person name="He X."/>
            <person name="Zhang G.Q."/>
            <person name="Liu Z.J."/>
            <person name="Xu Q."/>
        </authorList>
    </citation>
    <scope>NUCLEOTIDE SEQUENCE [LARGE SCALE GENOMIC DNA]</scope>
    <source>
        <strain evidence="2">GZMU011</strain>
    </source>
</reference>
<dbReference type="InterPro" id="IPR016181">
    <property type="entry name" value="Acyl_CoA_acyltransferase"/>
</dbReference>
<dbReference type="InterPro" id="IPR000182">
    <property type="entry name" value="GNAT_dom"/>
</dbReference>
<dbReference type="SUPFAM" id="SSF55729">
    <property type="entry name" value="Acyl-CoA N-acyltransferases (Nat)"/>
    <property type="match status" value="1"/>
</dbReference>
<feature type="domain" description="N-acetyltransferase" evidence="1">
    <location>
        <begin position="118"/>
        <end position="274"/>
    </location>
</feature>
<name>A0ABD0UUB9_DENTH</name>
<dbReference type="EMBL" id="JANQDX010000011">
    <property type="protein sequence ID" value="KAL0916163.1"/>
    <property type="molecule type" value="Genomic_DNA"/>
</dbReference>
<keyword evidence="3" id="KW-1185">Reference proteome</keyword>
<dbReference type="Gene3D" id="3.40.630.30">
    <property type="match status" value="1"/>
</dbReference>
<dbReference type="Pfam" id="PF00583">
    <property type="entry name" value="Acetyltransf_1"/>
    <property type="match status" value="1"/>
</dbReference>
<dbReference type="AlphaFoldDB" id="A0ABD0UUB9"/>
<protein>
    <recommendedName>
        <fullName evidence="1">N-acetyltransferase domain-containing protein</fullName>
    </recommendedName>
</protein>
<evidence type="ECO:0000313" key="3">
    <source>
        <dbReference type="Proteomes" id="UP001552299"/>
    </source>
</evidence>
<dbReference type="PANTHER" id="PTHR13355:SF15">
    <property type="entry name" value="GCN5-RELATED N-ACETYLTRANSFERASE 3, CHLOROPLASTIC"/>
    <property type="match status" value="1"/>
</dbReference>
<dbReference type="CDD" id="cd04301">
    <property type="entry name" value="NAT_SF"/>
    <property type="match status" value="1"/>
</dbReference>
<evidence type="ECO:0000313" key="2">
    <source>
        <dbReference type="EMBL" id="KAL0916163.1"/>
    </source>
</evidence>
<proteinExistence type="predicted"/>
<organism evidence="2 3">
    <name type="scientific">Dendrobium thyrsiflorum</name>
    <name type="common">Pinecone-like raceme dendrobium</name>
    <name type="synonym">Orchid</name>
    <dbReference type="NCBI Taxonomy" id="117978"/>
    <lineage>
        <taxon>Eukaryota</taxon>
        <taxon>Viridiplantae</taxon>
        <taxon>Streptophyta</taxon>
        <taxon>Embryophyta</taxon>
        <taxon>Tracheophyta</taxon>
        <taxon>Spermatophyta</taxon>
        <taxon>Magnoliopsida</taxon>
        <taxon>Liliopsida</taxon>
        <taxon>Asparagales</taxon>
        <taxon>Orchidaceae</taxon>
        <taxon>Epidendroideae</taxon>
        <taxon>Malaxideae</taxon>
        <taxon>Dendrobiinae</taxon>
        <taxon>Dendrobium</taxon>
    </lineage>
</organism>
<dbReference type="InterPro" id="IPR039143">
    <property type="entry name" value="GNPNAT1-like"/>
</dbReference>
<dbReference type="Proteomes" id="UP001552299">
    <property type="component" value="Unassembled WGS sequence"/>
</dbReference>
<comment type="caution">
    <text evidence="2">The sequence shown here is derived from an EMBL/GenBank/DDBJ whole genome shotgun (WGS) entry which is preliminary data.</text>
</comment>